<dbReference type="InterPro" id="IPR000873">
    <property type="entry name" value="AMP-dep_synth/lig_dom"/>
</dbReference>
<gene>
    <name evidence="2" type="ORF">HNR30_000162</name>
</gene>
<evidence type="ECO:0000313" key="2">
    <source>
        <dbReference type="EMBL" id="MBA2888827.1"/>
    </source>
</evidence>
<feature type="domain" description="AMP-dependent synthetase/ligase" evidence="1">
    <location>
        <begin position="103"/>
        <end position="310"/>
    </location>
</feature>
<evidence type="ECO:0000313" key="3">
    <source>
        <dbReference type="Proteomes" id="UP000530928"/>
    </source>
</evidence>
<sequence>MLRLLAGEAARRFGARAAVVSGSSCLSFADLDTLSDRLAAGLAHRGVRIGDVVALALPEGPDWVLAYVAAAKIGAVTAGAGHPDPAIVLSTLERLGRREAPPPPFPPGPERPVVVVYTSRHRCGVVFGDKQLEAIRAHGAGTRWGTGDARMVFTRLDHLAFATRLPVFLQTGRTSHLLPRWDPEAAARLVRDHRLPVLQGSPRQLAQVMETGARLPEVRLVLSSGAPAGPGLIRKLRERYGVPVCNRYLCTEAGLGLGTRPDDPPDDAERTVGRPRAGVDVSIRDPNGRILARGEVGAVLLRSRAVMSGYVETARNVRVFARDGFVRTGDRGYIDGTGRLTLADPHVGA</sequence>
<proteinExistence type="predicted"/>
<keyword evidence="3" id="KW-1185">Reference proteome</keyword>
<dbReference type="AlphaFoldDB" id="A0A7W0CD62"/>
<organism evidence="2 3">
    <name type="scientific">Nonomuraea soli</name>
    <dbReference type="NCBI Taxonomy" id="1032476"/>
    <lineage>
        <taxon>Bacteria</taxon>
        <taxon>Bacillati</taxon>
        <taxon>Actinomycetota</taxon>
        <taxon>Actinomycetes</taxon>
        <taxon>Streptosporangiales</taxon>
        <taxon>Streptosporangiaceae</taxon>
        <taxon>Nonomuraea</taxon>
    </lineage>
</organism>
<dbReference type="SUPFAM" id="SSF56801">
    <property type="entry name" value="Acetyl-CoA synthetase-like"/>
    <property type="match status" value="1"/>
</dbReference>
<dbReference type="Pfam" id="PF00501">
    <property type="entry name" value="AMP-binding"/>
    <property type="match status" value="2"/>
</dbReference>
<dbReference type="EMBL" id="JACDUR010000001">
    <property type="protein sequence ID" value="MBA2888827.1"/>
    <property type="molecule type" value="Genomic_DNA"/>
</dbReference>
<dbReference type="Proteomes" id="UP000530928">
    <property type="component" value="Unassembled WGS sequence"/>
</dbReference>
<evidence type="ECO:0000259" key="1">
    <source>
        <dbReference type="Pfam" id="PF00501"/>
    </source>
</evidence>
<accession>A0A7W0CD62</accession>
<dbReference type="PANTHER" id="PTHR24096">
    <property type="entry name" value="LONG-CHAIN-FATTY-ACID--COA LIGASE"/>
    <property type="match status" value="1"/>
</dbReference>
<dbReference type="Gene3D" id="3.40.50.12780">
    <property type="entry name" value="N-terminal domain of ligase-like"/>
    <property type="match status" value="1"/>
</dbReference>
<name>A0A7W0CD62_9ACTN</name>
<dbReference type="InterPro" id="IPR042099">
    <property type="entry name" value="ANL_N_sf"/>
</dbReference>
<keyword evidence="2" id="KW-0436">Ligase</keyword>
<dbReference type="RefSeq" id="WP_181607229.1">
    <property type="nucleotide sequence ID" value="NZ_BAABAM010000001.1"/>
</dbReference>
<reference evidence="2 3" key="1">
    <citation type="submission" date="2020-07" db="EMBL/GenBank/DDBJ databases">
        <title>Genomic Encyclopedia of Type Strains, Phase IV (KMG-IV): sequencing the most valuable type-strain genomes for metagenomic binning, comparative biology and taxonomic classification.</title>
        <authorList>
            <person name="Goeker M."/>
        </authorList>
    </citation>
    <scope>NUCLEOTIDE SEQUENCE [LARGE SCALE GENOMIC DNA]</scope>
    <source>
        <strain evidence="2 3">DSM 45533</strain>
    </source>
</reference>
<feature type="domain" description="AMP-dependent synthetase/ligase" evidence="1">
    <location>
        <begin position="8"/>
        <end position="78"/>
    </location>
</feature>
<dbReference type="Gene3D" id="3.40.50.980">
    <property type="match status" value="1"/>
</dbReference>
<comment type="caution">
    <text evidence="2">The sequence shown here is derived from an EMBL/GenBank/DDBJ whole genome shotgun (WGS) entry which is preliminary data.</text>
</comment>
<protein>
    <submittedName>
        <fullName evidence="2">Acyl-coenzyme A synthetase/AMP-(Fatty) acid ligase</fullName>
    </submittedName>
</protein>
<dbReference type="GO" id="GO:0016405">
    <property type="term" value="F:CoA-ligase activity"/>
    <property type="evidence" value="ECO:0007669"/>
    <property type="project" value="TreeGrafter"/>
</dbReference>